<protein>
    <submittedName>
        <fullName evidence="2">Uncharacterized protein</fullName>
    </submittedName>
</protein>
<comment type="caution">
    <text evidence="2">The sequence shown here is derived from an EMBL/GenBank/DDBJ whole genome shotgun (WGS) entry which is preliminary data.</text>
</comment>
<gene>
    <name evidence="2" type="ORF">KIH73_09425</name>
</gene>
<keyword evidence="3" id="KW-1185">Reference proteome</keyword>
<reference evidence="2 3" key="1">
    <citation type="submission" date="2021-05" db="EMBL/GenBank/DDBJ databases">
        <title>Phylogenetic classification of ten novel species belonging to the genus Bifidobacterium comprising B. colchicus sp. nov., B. abeli sp. nov., B. bicoloris sp. nov., B. guerezis sp. nov., B. rosaliae sp. nov., B. santillanensis sp. nov., B. argentati sp. nov., B. amazzoni sp. nov., B. pluviali sp. nov., and B. pinnaculum sp. nov.</title>
        <authorList>
            <person name="Lugli G.A."/>
            <person name="Ruiz Garcia L."/>
            <person name="Margolles A."/>
            <person name="Ventura M."/>
        </authorList>
    </citation>
    <scope>NUCLEOTIDE SEQUENCE [LARGE SCALE GENOMIC DNA]</scope>
    <source>
        <strain evidence="2 3">6T3</strain>
    </source>
</reference>
<accession>A0ABS6WAM8</accession>
<proteinExistence type="predicted"/>
<dbReference type="EMBL" id="JAHBBD010000027">
    <property type="protein sequence ID" value="MBW3083568.1"/>
    <property type="molecule type" value="Genomic_DNA"/>
</dbReference>
<dbReference type="RefSeq" id="WP_219082886.1">
    <property type="nucleotide sequence ID" value="NZ_JAHBBD010000027.1"/>
</dbReference>
<evidence type="ECO:0000256" key="1">
    <source>
        <dbReference type="SAM" id="MobiDB-lite"/>
    </source>
</evidence>
<feature type="region of interest" description="Disordered" evidence="1">
    <location>
        <begin position="1"/>
        <end position="25"/>
    </location>
</feature>
<dbReference type="Proteomes" id="UP000812844">
    <property type="component" value="Unassembled WGS sequence"/>
</dbReference>
<evidence type="ECO:0000313" key="2">
    <source>
        <dbReference type="EMBL" id="MBW3083568.1"/>
    </source>
</evidence>
<feature type="region of interest" description="Disordered" evidence="1">
    <location>
        <begin position="40"/>
        <end position="63"/>
    </location>
</feature>
<evidence type="ECO:0000313" key="3">
    <source>
        <dbReference type="Proteomes" id="UP000812844"/>
    </source>
</evidence>
<name>A0ABS6WAM8_9BIFI</name>
<organism evidence="2 3">
    <name type="scientific">Bifidobacterium phasiani</name>
    <dbReference type="NCBI Taxonomy" id="2834431"/>
    <lineage>
        <taxon>Bacteria</taxon>
        <taxon>Bacillati</taxon>
        <taxon>Actinomycetota</taxon>
        <taxon>Actinomycetes</taxon>
        <taxon>Bifidobacteriales</taxon>
        <taxon>Bifidobacteriaceae</taxon>
        <taxon>Bifidobacterium</taxon>
    </lineage>
</organism>
<sequence length="63" mass="6397">MDAVLAVSGNTMSGPTVHGATDSAHRTGCTRIVGPAMRGATGHFGTVGTPDETWRAMPDATGR</sequence>